<reference evidence="2" key="1">
    <citation type="submission" date="2021-03" db="EMBL/GenBank/DDBJ databases">
        <authorList>
            <person name="Kanchanasin P."/>
            <person name="Saeng-In P."/>
            <person name="Phongsopitanun W."/>
            <person name="Yuki M."/>
            <person name="Kudo T."/>
            <person name="Ohkuma M."/>
            <person name="Tanasupawat S."/>
        </authorList>
    </citation>
    <scope>NUCLEOTIDE SEQUENCE</scope>
    <source>
        <strain evidence="2">GKU 128</strain>
    </source>
</reference>
<accession>A0A939PN64</accession>
<protein>
    <submittedName>
        <fullName evidence="2">Uncharacterized protein</fullName>
    </submittedName>
</protein>
<evidence type="ECO:0000313" key="2">
    <source>
        <dbReference type="EMBL" id="MBO2451651.1"/>
    </source>
</evidence>
<keyword evidence="3" id="KW-1185">Reference proteome</keyword>
<dbReference type="EMBL" id="JAGEOJ010000013">
    <property type="protein sequence ID" value="MBO2451651.1"/>
    <property type="molecule type" value="Genomic_DNA"/>
</dbReference>
<gene>
    <name evidence="2" type="ORF">J4573_31490</name>
</gene>
<dbReference type="AlphaFoldDB" id="A0A939PN64"/>
<organism evidence="2 3">
    <name type="scientific">Actinomadura barringtoniae</name>
    <dbReference type="NCBI Taxonomy" id="1427535"/>
    <lineage>
        <taxon>Bacteria</taxon>
        <taxon>Bacillati</taxon>
        <taxon>Actinomycetota</taxon>
        <taxon>Actinomycetes</taxon>
        <taxon>Streptosporangiales</taxon>
        <taxon>Thermomonosporaceae</taxon>
        <taxon>Actinomadura</taxon>
    </lineage>
</organism>
<sequence>MSSQQNGTHRPKDEDPPGNHHASATPAVPMKAVDLPDHDTAQVSGNQEQAADEVS</sequence>
<name>A0A939PN64_9ACTN</name>
<proteinExistence type="predicted"/>
<feature type="region of interest" description="Disordered" evidence="1">
    <location>
        <begin position="1"/>
        <end position="55"/>
    </location>
</feature>
<dbReference type="RefSeq" id="WP_208259525.1">
    <property type="nucleotide sequence ID" value="NZ_JAGEOJ010000013.1"/>
</dbReference>
<dbReference type="Proteomes" id="UP000669179">
    <property type="component" value="Unassembled WGS sequence"/>
</dbReference>
<evidence type="ECO:0000256" key="1">
    <source>
        <dbReference type="SAM" id="MobiDB-lite"/>
    </source>
</evidence>
<evidence type="ECO:0000313" key="3">
    <source>
        <dbReference type="Proteomes" id="UP000669179"/>
    </source>
</evidence>
<comment type="caution">
    <text evidence="2">The sequence shown here is derived from an EMBL/GenBank/DDBJ whole genome shotgun (WGS) entry which is preliminary data.</text>
</comment>